<dbReference type="EMBL" id="CAUYUJ010004447">
    <property type="protein sequence ID" value="CAK0809632.1"/>
    <property type="molecule type" value="Genomic_DNA"/>
</dbReference>
<feature type="transmembrane region" description="Helical" evidence="1">
    <location>
        <begin position="105"/>
        <end position="125"/>
    </location>
</feature>
<sequence>MMVLDLRALRCLYGQSYDTELALFLRLHVKLTMPLSPMPNVSLTIFCMTHATFLELPLAVVPVAMPRLKHYAIVLDRFHNTFFNMELGLFLGVALALLDLHCMPLPPVVSVLVTLVMLSMLFGPLCMPVPLVAPVFVMCLSCVPLPLVAPVLAMLAMPSLLSAPLSANGITAQDATPEQAVHRLLRRVVRPCVRRPLVLGVRPGRRGYRCT</sequence>
<feature type="transmembrane region" description="Helical" evidence="1">
    <location>
        <begin position="81"/>
        <end position="98"/>
    </location>
</feature>
<name>A0ABN9QWS7_9DINO</name>
<evidence type="ECO:0000256" key="1">
    <source>
        <dbReference type="SAM" id="Phobius"/>
    </source>
</evidence>
<keyword evidence="1" id="KW-1133">Transmembrane helix</keyword>
<keyword evidence="1" id="KW-0812">Transmembrane</keyword>
<dbReference type="Proteomes" id="UP001189429">
    <property type="component" value="Unassembled WGS sequence"/>
</dbReference>
<protein>
    <submittedName>
        <fullName evidence="2">Uncharacterized protein</fullName>
    </submittedName>
</protein>
<evidence type="ECO:0000313" key="3">
    <source>
        <dbReference type="Proteomes" id="UP001189429"/>
    </source>
</evidence>
<keyword evidence="3" id="KW-1185">Reference proteome</keyword>
<feature type="transmembrane region" description="Helical" evidence="1">
    <location>
        <begin position="131"/>
        <end position="156"/>
    </location>
</feature>
<organism evidence="2 3">
    <name type="scientific">Prorocentrum cordatum</name>
    <dbReference type="NCBI Taxonomy" id="2364126"/>
    <lineage>
        <taxon>Eukaryota</taxon>
        <taxon>Sar</taxon>
        <taxon>Alveolata</taxon>
        <taxon>Dinophyceae</taxon>
        <taxon>Prorocentrales</taxon>
        <taxon>Prorocentraceae</taxon>
        <taxon>Prorocentrum</taxon>
    </lineage>
</organism>
<keyword evidence="1" id="KW-0472">Membrane</keyword>
<evidence type="ECO:0000313" key="2">
    <source>
        <dbReference type="EMBL" id="CAK0809632.1"/>
    </source>
</evidence>
<reference evidence="2" key="1">
    <citation type="submission" date="2023-10" db="EMBL/GenBank/DDBJ databases">
        <authorList>
            <person name="Chen Y."/>
            <person name="Shah S."/>
            <person name="Dougan E. K."/>
            <person name="Thang M."/>
            <person name="Chan C."/>
        </authorList>
    </citation>
    <scope>NUCLEOTIDE SEQUENCE [LARGE SCALE GENOMIC DNA]</scope>
</reference>
<gene>
    <name evidence="2" type="ORF">PCOR1329_LOCUS14843</name>
</gene>
<proteinExistence type="predicted"/>
<comment type="caution">
    <text evidence="2">The sequence shown here is derived from an EMBL/GenBank/DDBJ whole genome shotgun (WGS) entry which is preliminary data.</text>
</comment>
<accession>A0ABN9QWS7</accession>